<evidence type="ECO:0000313" key="8">
    <source>
        <dbReference type="Proteomes" id="UP000067320"/>
    </source>
</evidence>
<sequence length="433" mass="48683">MDMPDLPDTPTTAPEIPGRKKNQPWDCTTTGVEMVEKQSRLPTTENRQYLHLKVEYAMRFPLLSAKIRRKGKTYQMSLKQLMMSGLIRADEIARNYYWYYKAEVPFDMRTTPPRPFLSSTLKKEAGAGRRHTTNLFPVPGKGIYRRPDLIIVKNKQDRWPGLAGPDHDDPPGMHGDNLARLVEVKFPGDKLFEDQYDEYMKIVGKDRNRMTILEIHDCRPQEQQWTDQMVNVTMKAWQTIGAKYWPLFLYPPIFMPRPPSTPAAAKIEPWTYAGKAVADLSEGALHGVAEGWNALSKETRQRLSTAAGWLNDSGEWVYHQGSEAWVWASQTGKVVRSWTNAQIRAAWSEIQYATDMTLDMLKQVDWVQILMNVAKTVGVILVAVGVGVLVVTLGIPEAIISAFLLIIRLAISAWEILAAILSAGTGTAALGAG</sequence>
<dbReference type="InterPro" id="IPR014883">
    <property type="entry name" value="VRR_NUC"/>
</dbReference>
<keyword evidence="3" id="KW-0378">Hydrolase</keyword>
<proteinExistence type="predicted"/>
<keyword evidence="2" id="KW-0540">Nuclease</keyword>
<feature type="transmembrane region" description="Helical" evidence="5">
    <location>
        <begin position="377"/>
        <end position="406"/>
    </location>
</feature>
<evidence type="ECO:0000256" key="1">
    <source>
        <dbReference type="ARBA" id="ARBA00001946"/>
    </source>
</evidence>
<comment type="cofactor">
    <cofactor evidence="1">
        <name>Mg(2+)</name>
        <dbReference type="ChEBI" id="CHEBI:18420"/>
    </cofactor>
</comment>
<reference evidence="7 8" key="2">
    <citation type="journal article" date="2016" name="Genome Announc.">
        <title>Fully Closed Genome Sequences of Five Type Strains of the Genus Cronobacter and One Cronobacter sakazakii Strain.</title>
        <authorList>
            <person name="Moine D."/>
            <person name="Kassam M."/>
            <person name="Baert L."/>
            <person name="Tang Y."/>
            <person name="Barretto C."/>
            <person name="Ngom Bru C."/>
            <person name="Klijn A."/>
            <person name="Descombes P."/>
        </authorList>
    </citation>
    <scope>NUCLEOTIDE SEQUENCE [LARGE SCALE GENOMIC DNA]</scope>
    <source>
        <strain evidence="7 8">LMG 26250</strain>
    </source>
</reference>
<evidence type="ECO:0000256" key="3">
    <source>
        <dbReference type="ARBA" id="ARBA00022801"/>
    </source>
</evidence>
<feature type="region of interest" description="Disordered" evidence="4">
    <location>
        <begin position="1"/>
        <end position="24"/>
    </location>
</feature>
<keyword evidence="8" id="KW-1185">Reference proteome</keyword>
<evidence type="ECO:0000256" key="4">
    <source>
        <dbReference type="SAM" id="MobiDB-lite"/>
    </source>
</evidence>
<keyword evidence="5" id="KW-0812">Transmembrane</keyword>
<keyword evidence="5" id="KW-1133">Transmembrane helix</keyword>
<evidence type="ECO:0000256" key="2">
    <source>
        <dbReference type="ARBA" id="ARBA00022722"/>
    </source>
</evidence>
<dbReference type="Proteomes" id="UP000067320">
    <property type="component" value="Chromosome"/>
</dbReference>
<accession>A0ABN4I9U1</accession>
<name>A0ABN4I9U1_9ENTR</name>
<evidence type="ECO:0000313" key="7">
    <source>
        <dbReference type="EMBL" id="ALB63248.1"/>
    </source>
</evidence>
<protein>
    <submittedName>
        <fullName evidence="7">Nuclease</fullName>
    </submittedName>
</protein>
<evidence type="ECO:0000256" key="5">
    <source>
        <dbReference type="SAM" id="Phobius"/>
    </source>
</evidence>
<reference evidence="8" key="1">
    <citation type="submission" date="2015-09" db="EMBL/GenBank/DDBJ databases">
        <title>Cronobacter genome sequencing and assembly.</title>
        <authorList>
            <person name="Descombes P."/>
            <person name="Baert L."/>
            <person name="Ngom-Bru C."/>
            <person name="Barretto C."/>
        </authorList>
    </citation>
    <scope>NUCLEOTIDE SEQUENCE [LARGE SCALE GENOMIC DNA]</scope>
    <source>
        <strain evidence="8">LMG 26250</strain>
    </source>
</reference>
<feature type="domain" description="VRR-NUC" evidence="6">
    <location>
        <begin position="97"/>
        <end position="217"/>
    </location>
</feature>
<dbReference type="RefSeq" id="WP_053531938.1">
    <property type="nucleotide sequence ID" value="NZ_CP012264.1"/>
</dbReference>
<dbReference type="EMBL" id="CP012264">
    <property type="protein sequence ID" value="ALB63248.1"/>
    <property type="molecule type" value="Genomic_DNA"/>
</dbReference>
<organism evidence="7 8">
    <name type="scientific">Cronobacter condimenti 1330</name>
    <dbReference type="NCBI Taxonomy" id="1073999"/>
    <lineage>
        <taxon>Bacteria</taxon>
        <taxon>Pseudomonadati</taxon>
        <taxon>Pseudomonadota</taxon>
        <taxon>Gammaproteobacteria</taxon>
        <taxon>Enterobacterales</taxon>
        <taxon>Enterobacteriaceae</taxon>
        <taxon>Cronobacter</taxon>
    </lineage>
</organism>
<keyword evidence="5" id="KW-0472">Membrane</keyword>
<gene>
    <name evidence="7" type="ORF">AFK62_12375</name>
</gene>
<dbReference type="SMART" id="SM00990">
    <property type="entry name" value="VRR_NUC"/>
    <property type="match status" value="1"/>
</dbReference>
<evidence type="ECO:0000259" key="6">
    <source>
        <dbReference type="SMART" id="SM00990"/>
    </source>
</evidence>
<dbReference type="Pfam" id="PF08774">
    <property type="entry name" value="VRR_NUC"/>
    <property type="match status" value="1"/>
</dbReference>